<sequence>MLRVGRGQRSSCGSEPSLLAASQTFISNGSGKRLTALSPIEVSALLKVCCLFISLLLPVIYGVDFVSTGPLCFIQRGVQIAITKRD</sequence>
<feature type="transmembrane region" description="Helical" evidence="1">
    <location>
        <begin position="42"/>
        <end position="61"/>
    </location>
</feature>
<gene>
    <name evidence="2" type="ORF">EAIL5_3132</name>
</gene>
<keyword evidence="1" id="KW-0472">Membrane</keyword>
<proteinExistence type="predicted"/>
<evidence type="ECO:0000256" key="1">
    <source>
        <dbReference type="SAM" id="Phobius"/>
    </source>
</evidence>
<evidence type="ECO:0000313" key="2">
    <source>
        <dbReference type="EMBL" id="CBX81952.1"/>
    </source>
</evidence>
<reference evidence="2" key="1">
    <citation type="journal article" date="2011" name="J. Bacteriol.">
        <title>Genome Sequence of an Erwinia amylovora Strain with Pathogenicity Restricted to Rubus Plants.</title>
        <authorList>
            <person name="Powney R."/>
            <person name="Smits T.H."/>
            <person name="Sawbridge T."/>
            <person name="Frey B."/>
            <person name="Blom J."/>
            <person name="Frey J.E."/>
            <person name="Plummer K.M."/>
            <person name="Beer S.V."/>
            <person name="Luck J."/>
            <person name="Duffy B."/>
            <person name="Rodoni B."/>
        </authorList>
    </citation>
    <scope>NUCLEOTIDE SEQUENCE</scope>
    <source>
        <strain evidence="2">ATCC BAA-2158</strain>
    </source>
</reference>
<organism evidence="2">
    <name type="scientific">Erwinia amylovora ATCC BAA-2158</name>
    <dbReference type="NCBI Taxonomy" id="889211"/>
    <lineage>
        <taxon>Bacteria</taxon>
        <taxon>Pseudomonadati</taxon>
        <taxon>Pseudomonadota</taxon>
        <taxon>Gammaproteobacteria</taxon>
        <taxon>Enterobacterales</taxon>
        <taxon>Erwiniaceae</taxon>
        <taxon>Erwinia</taxon>
    </lineage>
</organism>
<dbReference type="EMBL" id="FR719196">
    <property type="protein sequence ID" value="CBX81952.1"/>
    <property type="molecule type" value="Genomic_DNA"/>
</dbReference>
<keyword evidence="1" id="KW-1133">Transmembrane helix</keyword>
<name>E5B8Z6_ERWAM</name>
<dbReference type="AlphaFoldDB" id="E5B8Z6"/>
<keyword evidence="1" id="KW-0812">Transmembrane</keyword>
<protein>
    <submittedName>
        <fullName evidence="2">Uncharacterized protein</fullName>
    </submittedName>
</protein>
<accession>E5B8Z6</accession>